<accession>A0A3G4VJV2</accession>
<dbReference type="InterPro" id="IPR014833">
    <property type="entry name" value="TnsA_N"/>
</dbReference>
<dbReference type="GO" id="GO:0004519">
    <property type="term" value="F:endonuclease activity"/>
    <property type="evidence" value="ECO:0007669"/>
    <property type="project" value="UniProtKB-KW"/>
</dbReference>
<organism evidence="2 3">
    <name type="scientific">Vibrio mediterranei</name>
    <dbReference type="NCBI Taxonomy" id="689"/>
    <lineage>
        <taxon>Bacteria</taxon>
        <taxon>Pseudomonadati</taxon>
        <taxon>Pseudomonadota</taxon>
        <taxon>Gammaproteobacteria</taxon>
        <taxon>Vibrionales</taxon>
        <taxon>Vibrionaceae</taxon>
        <taxon>Vibrio</taxon>
    </lineage>
</organism>
<reference evidence="2 3" key="1">
    <citation type="submission" date="2018-11" db="EMBL/GenBank/DDBJ databases">
        <title>Complete Genome Sequence of Vbrio mediterranei 117-T6: a Potential Pathogen Bacteria Isolated from the Conchocelis of Pyropia.</title>
        <authorList>
            <person name="Liu Q."/>
        </authorList>
    </citation>
    <scope>NUCLEOTIDE SEQUENCE [LARGE SCALE GENOMIC DNA]</scope>
    <source>
        <strain evidence="2 3">117-T6</strain>
    </source>
</reference>
<dbReference type="EMBL" id="CP033578">
    <property type="protein sequence ID" value="AYV24665.1"/>
    <property type="molecule type" value="Genomic_DNA"/>
</dbReference>
<protein>
    <submittedName>
        <fullName evidence="2">Heteromeric transposase endonuclease subunit TnsA</fullName>
    </submittedName>
</protein>
<evidence type="ECO:0000313" key="3">
    <source>
        <dbReference type="Proteomes" id="UP000279760"/>
    </source>
</evidence>
<name>A0A3G4VJV2_9VIBR</name>
<keyword evidence="2" id="KW-0540">Nuclease</keyword>
<keyword evidence="2" id="KW-0378">Hydrolase</keyword>
<gene>
    <name evidence="2" type="ORF">ECB94_25845</name>
</gene>
<dbReference type="Proteomes" id="UP000279760">
    <property type="component" value="Chromosome 2"/>
</dbReference>
<dbReference type="GO" id="GO:0003676">
    <property type="term" value="F:nucleic acid binding"/>
    <property type="evidence" value="ECO:0007669"/>
    <property type="project" value="InterPro"/>
</dbReference>
<dbReference type="RefSeq" id="WP_124942115.1">
    <property type="nucleotide sequence ID" value="NZ_CP033578.1"/>
</dbReference>
<feature type="domain" description="TnsA endonuclease N-terminal" evidence="1">
    <location>
        <begin position="45"/>
        <end position="119"/>
    </location>
</feature>
<dbReference type="AlphaFoldDB" id="A0A3G4VJV2"/>
<dbReference type="Gene3D" id="3.40.1350.10">
    <property type="match status" value="1"/>
</dbReference>
<sequence>MKKRILRNSSVKNISRFVSLKTDSIHTVESDLEFDACFHFEFSAKILTFEAQPLGFEYHLDGKRRKYTPDFLVTYNDTYQPFYEIKPKRITETEEFKETFSVKKEQALSMGNDLKFLTEDDIQIYPLLDNLKIIHRYACDDRLNSLQHQILGLLRKYGELRIEQIVKYSSVHSSISLPALYDLIARQLLKIDMHQPIDWQTPIWSS</sequence>
<evidence type="ECO:0000259" key="1">
    <source>
        <dbReference type="Pfam" id="PF08722"/>
    </source>
</evidence>
<keyword evidence="2" id="KW-0255">Endonuclease</keyword>
<proteinExistence type="predicted"/>
<evidence type="ECO:0000313" key="2">
    <source>
        <dbReference type="EMBL" id="AYV24665.1"/>
    </source>
</evidence>
<dbReference type="Pfam" id="PF08722">
    <property type="entry name" value="Tn7_TnsA-like_N"/>
    <property type="match status" value="1"/>
</dbReference>
<dbReference type="InterPro" id="IPR011856">
    <property type="entry name" value="tRNA_endonuc-like_dom_sf"/>
</dbReference>